<dbReference type="PANTHER" id="PTHR43289:SF6">
    <property type="entry name" value="SERINE_THREONINE-PROTEIN KINASE NEKL-3"/>
    <property type="match status" value="1"/>
</dbReference>
<dbReference type="Pfam" id="PF00069">
    <property type="entry name" value="Pkinase"/>
    <property type="match status" value="1"/>
</dbReference>
<feature type="region of interest" description="Disordered" evidence="9">
    <location>
        <begin position="399"/>
        <end position="419"/>
    </location>
</feature>
<dbReference type="PROSITE" id="PS50011">
    <property type="entry name" value="PROTEIN_KINASE_DOM"/>
    <property type="match status" value="1"/>
</dbReference>
<evidence type="ECO:0000256" key="10">
    <source>
        <dbReference type="SAM" id="Phobius"/>
    </source>
</evidence>
<evidence type="ECO:0000256" key="5">
    <source>
        <dbReference type="ARBA" id="ARBA00022777"/>
    </source>
</evidence>
<feature type="region of interest" description="Disordered" evidence="9">
    <location>
        <begin position="337"/>
        <end position="357"/>
    </location>
</feature>
<dbReference type="InterPro" id="IPR000719">
    <property type="entry name" value="Prot_kinase_dom"/>
</dbReference>
<dbReference type="GO" id="GO:0080090">
    <property type="term" value="P:regulation of primary metabolic process"/>
    <property type="evidence" value="ECO:0007669"/>
    <property type="project" value="UniProtKB-ARBA"/>
</dbReference>
<dbReference type="SMART" id="SM00220">
    <property type="entry name" value="S_TKc"/>
    <property type="match status" value="1"/>
</dbReference>
<dbReference type="PANTHER" id="PTHR43289">
    <property type="entry name" value="MITOGEN-ACTIVATED PROTEIN KINASE KINASE KINASE 20-RELATED"/>
    <property type="match status" value="1"/>
</dbReference>
<keyword evidence="5 12" id="KW-0418">Kinase</keyword>
<dbReference type="GO" id="GO:0004674">
    <property type="term" value="F:protein serine/threonine kinase activity"/>
    <property type="evidence" value="ECO:0007669"/>
    <property type="project" value="UniProtKB-KW"/>
</dbReference>
<gene>
    <name evidence="12" type="primary">pknD_5</name>
    <name evidence="12" type="ORF">hbim_02485</name>
</gene>
<evidence type="ECO:0000256" key="6">
    <source>
        <dbReference type="ARBA" id="ARBA00022840"/>
    </source>
</evidence>
<keyword evidence="10" id="KW-0472">Membrane</keyword>
<dbReference type="InterPro" id="IPR008271">
    <property type="entry name" value="Ser/Thr_kinase_AS"/>
</dbReference>
<dbReference type="SUPFAM" id="SSF56112">
    <property type="entry name" value="Protein kinase-like (PK-like)"/>
    <property type="match status" value="1"/>
</dbReference>
<keyword evidence="4" id="KW-0547">Nucleotide-binding</keyword>
<name>A0AAI8TUB4_MYCME</name>
<dbReference type="Proteomes" id="UP001241092">
    <property type="component" value="Chromosome"/>
</dbReference>
<dbReference type="GO" id="GO:0005524">
    <property type="term" value="F:ATP binding"/>
    <property type="evidence" value="ECO:0007669"/>
    <property type="project" value="UniProtKB-KW"/>
</dbReference>
<evidence type="ECO:0000313" key="12">
    <source>
        <dbReference type="EMBL" id="BDY28551.1"/>
    </source>
</evidence>
<keyword evidence="6" id="KW-0067">ATP-binding</keyword>
<dbReference type="EC" id="2.7.11.1" evidence="1"/>
<dbReference type="CDD" id="cd14014">
    <property type="entry name" value="STKc_PknB_like"/>
    <property type="match status" value="1"/>
</dbReference>
<evidence type="ECO:0000256" key="9">
    <source>
        <dbReference type="SAM" id="MobiDB-lite"/>
    </source>
</evidence>
<dbReference type="FunFam" id="3.30.200.20:FF:000035">
    <property type="entry name" value="Serine/threonine protein kinase Stk1"/>
    <property type="match status" value="1"/>
</dbReference>
<evidence type="ECO:0000256" key="4">
    <source>
        <dbReference type="ARBA" id="ARBA00022741"/>
    </source>
</evidence>
<feature type="compositionally biased region" description="Low complexity" evidence="9">
    <location>
        <begin position="401"/>
        <end position="419"/>
    </location>
</feature>
<comment type="catalytic activity">
    <reaction evidence="7">
        <text>L-threonyl-[protein] + ATP = O-phospho-L-threonyl-[protein] + ADP + H(+)</text>
        <dbReference type="Rhea" id="RHEA:46608"/>
        <dbReference type="Rhea" id="RHEA-COMP:11060"/>
        <dbReference type="Rhea" id="RHEA-COMP:11605"/>
        <dbReference type="ChEBI" id="CHEBI:15378"/>
        <dbReference type="ChEBI" id="CHEBI:30013"/>
        <dbReference type="ChEBI" id="CHEBI:30616"/>
        <dbReference type="ChEBI" id="CHEBI:61977"/>
        <dbReference type="ChEBI" id="CHEBI:456216"/>
        <dbReference type="EC" id="2.7.11.1"/>
    </reaction>
</comment>
<reference evidence="12" key="1">
    <citation type="submission" date="2023-03" db="EMBL/GenBank/DDBJ databases">
        <title>Draft genome sequence of a Mycolicibacterium mageritense strain H4_3_1 isolated from a hybrid biological-inorganic system reactor.</title>
        <authorList>
            <person name="Feng X."/>
            <person name="Kazama D."/>
            <person name="Sato K."/>
            <person name="Kobayashi H."/>
        </authorList>
    </citation>
    <scope>NUCLEOTIDE SEQUENCE</scope>
    <source>
        <strain evidence="12">H4_3_1</strain>
    </source>
</reference>
<keyword evidence="10" id="KW-0812">Transmembrane</keyword>
<comment type="catalytic activity">
    <reaction evidence="8">
        <text>L-seryl-[protein] + ATP = O-phospho-L-seryl-[protein] + ADP + H(+)</text>
        <dbReference type="Rhea" id="RHEA:17989"/>
        <dbReference type="Rhea" id="RHEA-COMP:9863"/>
        <dbReference type="Rhea" id="RHEA-COMP:11604"/>
        <dbReference type="ChEBI" id="CHEBI:15378"/>
        <dbReference type="ChEBI" id="CHEBI:29999"/>
        <dbReference type="ChEBI" id="CHEBI:30616"/>
        <dbReference type="ChEBI" id="CHEBI:83421"/>
        <dbReference type="ChEBI" id="CHEBI:456216"/>
        <dbReference type="EC" id="2.7.11.1"/>
    </reaction>
</comment>
<dbReference type="Gene3D" id="1.10.510.10">
    <property type="entry name" value="Transferase(Phosphotransferase) domain 1"/>
    <property type="match status" value="1"/>
</dbReference>
<keyword evidence="10" id="KW-1133">Transmembrane helix</keyword>
<feature type="transmembrane region" description="Helical" evidence="10">
    <location>
        <begin position="364"/>
        <end position="384"/>
    </location>
</feature>
<dbReference type="Gene3D" id="3.30.200.20">
    <property type="entry name" value="Phosphorylase Kinase, domain 1"/>
    <property type="match status" value="1"/>
</dbReference>
<proteinExistence type="predicted"/>
<dbReference type="InterPro" id="IPR011009">
    <property type="entry name" value="Kinase-like_dom_sf"/>
</dbReference>
<protein>
    <recommendedName>
        <fullName evidence="1">non-specific serine/threonine protein kinase</fullName>
        <ecNumber evidence="1">2.7.11.1</ecNumber>
    </recommendedName>
</protein>
<dbReference type="EMBL" id="AP027452">
    <property type="protein sequence ID" value="BDY28551.1"/>
    <property type="molecule type" value="Genomic_DNA"/>
</dbReference>
<evidence type="ECO:0000259" key="11">
    <source>
        <dbReference type="PROSITE" id="PS50011"/>
    </source>
</evidence>
<evidence type="ECO:0000256" key="8">
    <source>
        <dbReference type="ARBA" id="ARBA00048679"/>
    </source>
</evidence>
<feature type="domain" description="Protein kinase" evidence="11">
    <location>
        <begin position="31"/>
        <end position="302"/>
    </location>
</feature>
<accession>A0AAI8TUB4</accession>
<organism evidence="12 13">
    <name type="scientific">Mycolicibacterium mageritense</name>
    <name type="common">Mycobacterium mageritense</name>
    <dbReference type="NCBI Taxonomy" id="53462"/>
    <lineage>
        <taxon>Bacteria</taxon>
        <taxon>Bacillati</taxon>
        <taxon>Actinomycetota</taxon>
        <taxon>Actinomycetes</taxon>
        <taxon>Mycobacteriales</taxon>
        <taxon>Mycobacteriaceae</taxon>
        <taxon>Mycolicibacterium</taxon>
    </lineage>
</organism>
<sequence length="534" mass="56692">MSEQATGSEMFASANSLIDMPLGTGEKFAGYTVLRLLGSGGMGEVYLVSHPRLPRQDALKVLPAEMSSDEGYRARFTREADVAAGLWHPHIVGVHDRGESEGRLWIAMDYVDGTDAARMQRERYPSGMPPAEVVPILNAVASALDYAHSSHLLHRDVKPSNILLTQPERGPRRIMLADFGVARLTTDDSGLTTTNTAVGSVAYIAPEQLTSAPLDARADQYALAATAYHLLTGAPPFAHTNPAVVIAKRLSSPPPVMSETHPRLRGLDAVMARGMARDPRGRFNSCSEFAEAFATRAAHPDVPKREPPTVPVAARMPGPPPVPRNVAPPPVMVSGWTTPRVPGDDRPPPLTAAAPQEKSSRSRLLWLFSAVALAVIVVAVVLAVNITGGDAPSVVTSEALTPVTSESESDTTTTTTVRTPTATAKPPVIVGADPRNENCADGIQLPGTSGWASRAGRGSAETSCFFARSVLEAYWAEYPSPSTESRTVQAAGSVPCTTTEGECAGDKFVMHCAVLGRDGWITCTGGKNARVYLY</sequence>
<evidence type="ECO:0000256" key="1">
    <source>
        <dbReference type="ARBA" id="ARBA00012513"/>
    </source>
</evidence>
<evidence type="ECO:0000256" key="2">
    <source>
        <dbReference type="ARBA" id="ARBA00022527"/>
    </source>
</evidence>
<evidence type="ECO:0000313" key="13">
    <source>
        <dbReference type="Proteomes" id="UP001241092"/>
    </source>
</evidence>
<dbReference type="PROSITE" id="PS00108">
    <property type="entry name" value="PROTEIN_KINASE_ST"/>
    <property type="match status" value="1"/>
</dbReference>
<evidence type="ECO:0000256" key="3">
    <source>
        <dbReference type="ARBA" id="ARBA00022679"/>
    </source>
</evidence>
<keyword evidence="2" id="KW-0723">Serine/threonine-protein kinase</keyword>
<evidence type="ECO:0000256" key="7">
    <source>
        <dbReference type="ARBA" id="ARBA00047899"/>
    </source>
</evidence>
<keyword evidence="3 12" id="KW-0808">Transferase</keyword>
<dbReference type="AlphaFoldDB" id="A0AAI8TUB4"/>